<dbReference type="AlphaFoldDB" id="A0ABD2NEB0"/>
<dbReference type="EMBL" id="JABFTP020000103">
    <property type="protein sequence ID" value="KAL3277101.1"/>
    <property type="molecule type" value="Genomic_DNA"/>
</dbReference>
<dbReference type="InterPro" id="IPR004119">
    <property type="entry name" value="EcKL"/>
</dbReference>
<evidence type="ECO:0000313" key="2">
    <source>
        <dbReference type="EMBL" id="KAL3277101.1"/>
    </source>
</evidence>
<dbReference type="SUPFAM" id="SSF56112">
    <property type="entry name" value="Protein kinase-like (PK-like)"/>
    <property type="match status" value="1"/>
</dbReference>
<evidence type="ECO:0000313" key="3">
    <source>
        <dbReference type="Proteomes" id="UP001516400"/>
    </source>
</evidence>
<keyword evidence="3" id="KW-1185">Reference proteome</keyword>
<feature type="domain" description="CHK kinase-like" evidence="1">
    <location>
        <begin position="127"/>
        <end position="321"/>
    </location>
</feature>
<protein>
    <recommendedName>
        <fullName evidence="1">CHK kinase-like domain-containing protein</fullName>
    </recommendedName>
</protein>
<dbReference type="InterPro" id="IPR011009">
    <property type="entry name" value="Kinase-like_dom_sf"/>
</dbReference>
<accession>A0ABD2NEB0</accession>
<evidence type="ECO:0000259" key="1">
    <source>
        <dbReference type="SMART" id="SM00587"/>
    </source>
</evidence>
<dbReference type="SMART" id="SM00587">
    <property type="entry name" value="CHK"/>
    <property type="match status" value="1"/>
</dbReference>
<gene>
    <name evidence="2" type="ORF">HHI36_012459</name>
</gene>
<dbReference type="Gene3D" id="3.90.1200.10">
    <property type="match status" value="1"/>
</dbReference>
<dbReference type="PANTHER" id="PTHR11012:SF30">
    <property type="entry name" value="PROTEIN KINASE-LIKE DOMAIN-CONTAINING"/>
    <property type="match status" value="1"/>
</dbReference>
<name>A0ABD2NEB0_9CUCU</name>
<reference evidence="2 3" key="1">
    <citation type="journal article" date="2021" name="BMC Biol.">
        <title>Horizontally acquired antibacterial genes associated with adaptive radiation of ladybird beetles.</title>
        <authorList>
            <person name="Li H.S."/>
            <person name="Tang X.F."/>
            <person name="Huang Y.H."/>
            <person name="Xu Z.Y."/>
            <person name="Chen M.L."/>
            <person name="Du X.Y."/>
            <person name="Qiu B.Y."/>
            <person name="Chen P.T."/>
            <person name="Zhang W."/>
            <person name="Slipinski A."/>
            <person name="Escalona H.E."/>
            <person name="Waterhouse R.M."/>
            <person name="Zwick A."/>
            <person name="Pang H."/>
        </authorList>
    </citation>
    <scope>NUCLEOTIDE SEQUENCE [LARGE SCALE GENOMIC DNA]</scope>
    <source>
        <strain evidence="2">SYSU2018</strain>
    </source>
</reference>
<proteinExistence type="predicted"/>
<organism evidence="2 3">
    <name type="scientific">Cryptolaemus montrouzieri</name>
    <dbReference type="NCBI Taxonomy" id="559131"/>
    <lineage>
        <taxon>Eukaryota</taxon>
        <taxon>Metazoa</taxon>
        <taxon>Ecdysozoa</taxon>
        <taxon>Arthropoda</taxon>
        <taxon>Hexapoda</taxon>
        <taxon>Insecta</taxon>
        <taxon>Pterygota</taxon>
        <taxon>Neoptera</taxon>
        <taxon>Endopterygota</taxon>
        <taxon>Coleoptera</taxon>
        <taxon>Polyphaga</taxon>
        <taxon>Cucujiformia</taxon>
        <taxon>Coccinelloidea</taxon>
        <taxon>Coccinellidae</taxon>
        <taxon>Scymninae</taxon>
        <taxon>Scymnini</taxon>
        <taxon>Cryptolaemus</taxon>
    </lineage>
</organism>
<dbReference type="PANTHER" id="PTHR11012">
    <property type="entry name" value="PROTEIN KINASE-LIKE DOMAIN-CONTAINING"/>
    <property type="match status" value="1"/>
</dbReference>
<sequence>MMSSATSSNELKNYLQQFLKEESIEEYDILMEGNSEKGGNYIGDVTFLTLVPKNGMIPYNLVIKTAKKSPKLRNAMPIATAYKREFYMYNQMFPELRKYIDSTKSEVELNYVPKILWLSNEDLHETFIMENLTHKGYKSWNKTKPMDINHIRLVMNTLGKHHALSLAMNYANPEYFDKISRNLTNLWIEFSKFLDPDIFQGTLLRNVLKFLEEAERQDLVDKYKSIVENIKVLVTSETPEEDRLVICHGDCWNNNLLFKYEETDQSKPTDICLIDFQMSMLDTPVKDLSYFIYTACDKSTLNHVELFLKTYHASLKSCLTQLGSKKDDIFTYHQLKEHWKKYSSFGLLCSVFIVKAELSESDEAPDFVEICEQGNDPANAFNFKMRDENEYRRRMIEVFTHYAEQCL</sequence>
<comment type="caution">
    <text evidence="2">The sequence shown here is derived from an EMBL/GenBank/DDBJ whole genome shotgun (WGS) entry which is preliminary data.</text>
</comment>
<dbReference type="Pfam" id="PF02958">
    <property type="entry name" value="EcKL"/>
    <property type="match status" value="1"/>
</dbReference>
<dbReference type="InterPro" id="IPR015897">
    <property type="entry name" value="CHK_kinase-like"/>
</dbReference>
<dbReference type="Proteomes" id="UP001516400">
    <property type="component" value="Unassembled WGS sequence"/>
</dbReference>